<name>A0ABW1J3C8_9PSEU</name>
<keyword evidence="2" id="KW-1185">Reference proteome</keyword>
<organism evidence="1 2">
    <name type="scientific">Pseudonocardia hispaniensis</name>
    <dbReference type="NCBI Taxonomy" id="904933"/>
    <lineage>
        <taxon>Bacteria</taxon>
        <taxon>Bacillati</taxon>
        <taxon>Actinomycetota</taxon>
        <taxon>Actinomycetes</taxon>
        <taxon>Pseudonocardiales</taxon>
        <taxon>Pseudonocardiaceae</taxon>
        <taxon>Pseudonocardia</taxon>
    </lineage>
</organism>
<reference evidence="2" key="1">
    <citation type="journal article" date="2019" name="Int. J. Syst. Evol. Microbiol.">
        <title>The Global Catalogue of Microorganisms (GCM) 10K type strain sequencing project: providing services to taxonomists for standard genome sequencing and annotation.</title>
        <authorList>
            <consortium name="The Broad Institute Genomics Platform"/>
            <consortium name="The Broad Institute Genome Sequencing Center for Infectious Disease"/>
            <person name="Wu L."/>
            <person name="Ma J."/>
        </authorList>
    </citation>
    <scope>NUCLEOTIDE SEQUENCE [LARGE SCALE GENOMIC DNA]</scope>
    <source>
        <strain evidence="2">CCM 8391</strain>
    </source>
</reference>
<sequence>MGLVPNDPFRCPLHDEAVQGAIERLASEFSRRAGLTTVSDVVCGCRRDLDTSPVHALPELVERLARQRLLQLIDTVET</sequence>
<protein>
    <submittedName>
        <fullName evidence="1">Three-helix bundle dimerization domain-containing protein</fullName>
    </submittedName>
</protein>
<proteinExistence type="predicted"/>
<accession>A0ABW1J3C8</accession>
<dbReference type="Gene3D" id="1.10.8.1060">
    <property type="entry name" value="Corynebacterium glutamicum thioredoxin-dependent arsenate reductase, N-terminal domain"/>
    <property type="match status" value="1"/>
</dbReference>
<dbReference type="RefSeq" id="WP_379585002.1">
    <property type="nucleotide sequence ID" value="NZ_JBHSQW010000025.1"/>
</dbReference>
<evidence type="ECO:0000313" key="2">
    <source>
        <dbReference type="Proteomes" id="UP001596302"/>
    </source>
</evidence>
<dbReference type="EMBL" id="JBHSQW010000025">
    <property type="protein sequence ID" value="MFC5994989.1"/>
    <property type="molecule type" value="Genomic_DNA"/>
</dbReference>
<gene>
    <name evidence="1" type="ORF">ACFQE5_12285</name>
</gene>
<dbReference type="Proteomes" id="UP001596302">
    <property type="component" value="Unassembled WGS sequence"/>
</dbReference>
<evidence type="ECO:0000313" key="1">
    <source>
        <dbReference type="EMBL" id="MFC5994989.1"/>
    </source>
</evidence>
<comment type="caution">
    <text evidence="1">The sequence shown here is derived from an EMBL/GenBank/DDBJ whole genome shotgun (WGS) entry which is preliminary data.</text>
</comment>
<dbReference type="NCBIfam" id="NF046112">
    <property type="entry name" value="MSMEG_6209_Nter"/>
    <property type="match status" value="1"/>
</dbReference>